<evidence type="ECO:0000313" key="2">
    <source>
        <dbReference type="Proteomes" id="UP000179281"/>
    </source>
</evidence>
<dbReference type="PROSITE" id="PS51257">
    <property type="entry name" value="PROKAR_LIPOPROTEIN"/>
    <property type="match status" value="1"/>
</dbReference>
<gene>
    <name evidence="1" type="ORF">A3G64_00125</name>
</gene>
<evidence type="ECO:0000313" key="1">
    <source>
        <dbReference type="EMBL" id="OGZ01662.1"/>
    </source>
</evidence>
<proteinExistence type="predicted"/>
<dbReference type="InterPro" id="IPR050261">
    <property type="entry name" value="FrsA_esterase"/>
</dbReference>
<accession>A0A1G2CKB8</accession>
<dbReference type="AlphaFoldDB" id="A0A1G2CKB8"/>
<dbReference type="PANTHER" id="PTHR22946">
    <property type="entry name" value="DIENELACTONE HYDROLASE DOMAIN-CONTAINING PROTEIN-RELATED"/>
    <property type="match status" value="1"/>
</dbReference>
<reference evidence="1 2" key="1">
    <citation type="journal article" date="2016" name="Nat. Commun.">
        <title>Thousands of microbial genomes shed light on interconnected biogeochemical processes in an aquifer system.</title>
        <authorList>
            <person name="Anantharaman K."/>
            <person name="Brown C.T."/>
            <person name="Hug L.A."/>
            <person name="Sharon I."/>
            <person name="Castelle C.J."/>
            <person name="Probst A.J."/>
            <person name="Thomas B.C."/>
            <person name="Singh A."/>
            <person name="Wilkins M.J."/>
            <person name="Karaoz U."/>
            <person name="Brodie E.L."/>
            <person name="Williams K.H."/>
            <person name="Hubbard S.S."/>
            <person name="Banfield J.F."/>
        </authorList>
    </citation>
    <scope>NUCLEOTIDE SEQUENCE [LARGE SCALE GENOMIC DNA]</scope>
</reference>
<organism evidence="1 2">
    <name type="scientific">Candidatus Liptonbacteria bacterium RIFCSPLOWO2_12_FULL_60_15</name>
    <dbReference type="NCBI Taxonomy" id="1798653"/>
    <lineage>
        <taxon>Bacteria</taxon>
        <taxon>Candidatus Liptoniibacteriota</taxon>
    </lineage>
</organism>
<dbReference type="Gene3D" id="3.40.50.1820">
    <property type="entry name" value="alpha/beta hydrolase"/>
    <property type="match status" value="1"/>
</dbReference>
<name>A0A1G2CKB8_9BACT</name>
<protein>
    <recommendedName>
        <fullName evidence="3">Dienelactone hydrolase domain-containing protein</fullName>
    </recommendedName>
</protein>
<dbReference type="InterPro" id="IPR029058">
    <property type="entry name" value="AB_hydrolase_fold"/>
</dbReference>
<dbReference type="EMBL" id="MHLD01000041">
    <property type="protein sequence ID" value="OGZ01662.1"/>
    <property type="molecule type" value="Genomic_DNA"/>
</dbReference>
<dbReference type="STRING" id="1798653.A3G64_00125"/>
<dbReference type="Proteomes" id="UP000179281">
    <property type="component" value="Unassembled WGS sequence"/>
</dbReference>
<evidence type="ECO:0008006" key="3">
    <source>
        <dbReference type="Google" id="ProtNLM"/>
    </source>
</evidence>
<comment type="caution">
    <text evidence="1">The sequence shown here is derived from an EMBL/GenBank/DDBJ whole genome shotgun (WGS) entry which is preliminary data.</text>
</comment>
<dbReference type="SUPFAM" id="SSF53474">
    <property type="entry name" value="alpha/beta-Hydrolases"/>
    <property type="match status" value="1"/>
</dbReference>
<sequence>MPVERHVRFFLAVLSLTGAAGCVSFERTGSAASAELARPALAELPAEYRYEKRPVALTLVRTPARNSERYESYAFALPSLGENGQPGNLVTGEYLASTAKGRKKLVIVVPIYGSSPIPPENLALHLAVWNWRADTNVLILRGEGDLFDWERMARSATAGEFFREIDASARRIATTVNDIRRLIDWAETRPEIDPKRIGIAGFSISATIGSIVMGVDARVVAGAFVMGGGNLHEVFARCVSPDVVAAREHAMRVFGWTPDDIEARLEPRLRAVNPVHFAGAIDPSRVLLVDSLYDDFIPRTAQDDLWKAVGRPERVSMKYAHKRSFLMSFVGFHFADRLVAEFFRKKL</sequence>